<protein>
    <submittedName>
        <fullName evidence="3">AraC family transcriptional regulator</fullName>
    </submittedName>
</protein>
<organism evidence="3 4">
    <name type="scientific">Methylobacterium oryzihabitans</name>
    <dbReference type="NCBI Taxonomy" id="2499852"/>
    <lineage>
        <taxon>Bacteria</taxon>
        <taxon>Pseudomonadati</taxon>
        <taxon>Pseudomonadota</taxon>
        <taxon>Alphaproteobacteria</taxon>
        <taxon>Hyphomicrobiales</taxon>
        <taxon>Methylobacteriaceae</taxon>
        <taxon>Methylobacterium</taxon>
    </lineage>
</organism>
<dbReference type="Proteomes" id="UP000286997">
    <property type="component" value="Unassembled WGS sequence"/>
</dbReference>
<evidence type="ECO:0000259" key="2">
    <source>
        <dbReference type="SMART" id="SM00871"/>
    </source>
</evidence>
<comment type="caution">
    <text evidence="3">The sequence shown here is derived from an EMBL/GenBank/DDBJ whole genome shotgun (WGS) entry which is preliminary data.</text>
</comment>
<dbReference type="Pfam" id="PF06445">
    <property type="entry name" value="GyrI-like"/>
    <property type="match status" value="1"/>
</dbReference>
<feature type="compositionally biased region" description="Low complexity" evidence="1">
    <location>
        <begin position="93"/>
        <end position="129"/>
    </location>
</feature>
<dbReference type="EMBL" id="SACP01000003">
    <property type="protein sequence ID" value="RVU20786.1"/>
    <property type="molecule type" value="Genomic_DNA"/>
</dbReference>
<feature type="region of interest" description="Disordered" evidence="1">
    <location>
        <begin position="17"/>
        <end position="50"/>
    </location>
</feature>
<proteinExistence type="predicted"/>
<gene>
    <name evidence="3" type="ORF">EOE48_04755</name>
</gene>
<dbReference type="InterPro" id="IPR010499">
    <property type="entry name" value="AraC_E-bd"/>
</dbReference>
<dbReference type="SMART" id="SM00871">
    <property type="entry name" value="AraC_E_bind"/>
    <property type="match status" value="1"/>
</dbReference>
<name>A0A3S2YW99_9HYPH</name>
<sequence>MSGWRCRLYGTERFPARAAKPRPRRNAGTLLCSGGRSVGPPAGPSRAARPAIRERSVLPVILSVKRVSAPLAVLGLVLSVGVLSGPVRAQQAVPAPSTAAPPAGTPSPAQATPLPSTTAPGPGPSSGEAPKPPLPEKALPVPGVAPPAGARQPLVQAPGDPADVDEVTLPAKPVAILAGKSSWDNAVASLKETIGRIEAALAQAGVKATGRPVAVFTRTDDDGFQYEAMVPVDAVPATRPGGLPAELRFGTTPSGKALRFVHKGPYDGIDQTYETVTAYLDAKGIIVQDAFVEEYLTDLKTAQDGDLEVNIYALPK</sequence>
<dbReference type="AlphaFoldDB" id="A0A3S2YW99"/>
<dbReference type="OrthoDB" id="8449526at2"/>
<dbReference type="InterPro" id="IPR029442">
    <property type="entry name" value="GyrI-like"/>
</dbReference>
<reference evidence="3 4" key="1">
    <citation type="submission" date="2019-01" db="EMBL/GenBank/DDBJ databases">
        <authorList>
            <person name="Chen W.-M."/>
        </authorList>
    </citation>
    <scope>NUCLEOTIDE SEQUENCE [LARGE SCALE GENOMIC DNA]</scope>
    <source>
        <strain evidence="3 4">TER-1</strain>
    </source>
</reference>
<keyword evidence="4" id="KW-1185">Reference proteome</keyword>
<dbReference type="Gene3D" id="3.20.80.10">
    <property type="entry name" value="Regulatory factor, effector binding domain"/>
    <property type="match status" value="1"/>
</dbReference>
<dbReference type="SUPFAM" id="SSF55136">
    <property type="entry name" value="Probable bacterial effector-binding domain"/>
    <property type="match status" value="1"/>
</dbReference>
<evidence type="ECO:0000313" key="4">
    <source>
        <dbReference type="Proteomes" id="UP000286997"/>
    </source>
</evidence>
<feature type="compositionally biased region" description="Low complexity" evidence="1">
    <location>
        <begin position="136"/>
        <end position="150"/>
    </location>
</feature>
<evidence type="ECO:0000313" key="3">
    <source>
        <dbReference type="EMBL" id="RVU20786.1"/>
    </source>
</evidence>
<evidence type="ECO:0000256" key="1">
    <source>
        <dbReference type="SAM" id="MobiDB-lite"/>
    </source>
</evidence>
<accession>A0A3S2YW99</accession>
<dbReference type="InterPro" id="IPR011256">
    <property type="entry name" value="Reg_factor_effector_dom_sf"/>
</dbReference>
<feature type="region of interest" description="Disordered" evidence="1">
    <location>
        <begin position="93"/>
        <end position="166"/>
    </location>
</feature>
<feature type="domain" description="AraC effector-binding" evidence="2">
    <location>
        <begin position="162"/>
        <end position="316"/>
    </location>
</feature>